<sequence length="810" mass="92823">MINHPKHPKHPRYIREKQISSTNSSSQESITSNKNETQTKQVEESTKTVAKLGIEKEIENIFESENFINLVNKYSDESIFSKNKKVLIILGQEQEDLNIIVNFFKDNKLSLERNTHKDWYFSKKNPVDNPEILDSFRGYVTYKSPYLNSKASTQELTLDKFLLPKILSTAPTKFILAVKNIDTTKNAEEGIKNIAQIFKKFTQLLGNVDINEGNVAIVVTDSKPDDDKERISNIFHDAIELCNFNDKQKSFINKIQDSIYLLPQVSEQAKDYKALPSFKSGNYITQNENNKITIDEKLIPYFIIQTVKNNITNEVSKFKELVYAKWEKEKSLVFKFKVSNNTDKLQKLVETIKNYKATDNSNKTIGSFLEVVKELNQILETPNSKLESFLNYLKHFSDTKLSDQHDLDIIDVKDWFSTLFAPFNKINLEAELIESFKTVLKSDEFSFVGKLNDAIKDFYQDIKNSKILDINQINNIENLKAFLKSIKDAKIQNLKDITDTLTNNIHCISFKSLDMSKIILDSISNFKKLVSSISEQEAKSLWSCITAFKSIDEKSFTEVIYSKLLHSQIAPMQGQSAYNSLGELLIATHGSIAFHNKQDELYKNQLAEIYCQHAQVVNTPSAIDLYKKAAALDSVKANIKLGNIYLQQREYAKALEYLRKTKCIDDEKKAFKGLIDEMKHNPEINDRNLADEYLLQAGYYEKHSRIDDATKAYLIAIGKMEGIVEPKDYLKLSKIYTNLAKIVLPSNNNKTEYFMQATGYKVLAEKFDIPQKIEQDTSVDLSRPIYDPKDVLLSGDNSSNDSDYYSDSGN</sequence>
<proteinExistence type="predicted"/>
<keyword evidence="1" id="KW-0802">TPR repeat</keyword>
<feature type="region of interest" description="Disordered" evidence="2">
    <location>
        <begin position="1"/>
        <end position="42"/>
    </location>
</feature>
<protein>
    <submittedName>
        <fullName evidence="3">Uncharacterized protein</fullName>
    </submittedName>
</protein>
<feature type="compositionally biased region" description="Low complexity" evidence="2">
    <location>
        <begin position="794"/>
        <end position="810"/>
    </location>
</feature>
<dbReference type="AlphaFoldDB" id="Q1RKK3"/>
<dbReference type="HOGENOM" id="CLU_370421_0_0_5"/>
<evidence type="ECO:0000313" key="3">
    <source>
        <dbReference type="EMBL" id="ABE04111.1"/>
    </source>
</evidence>
<feature type="compositionally biased region" description="Low complexity" evidence="2">
    <location>
        <begin position="19"/>
        <end position="34"/>
    </location>
</feature>
<organism evidence="3 4">
    <name type="scientific">Rickettsia bellii (strain RML369-C)</name>
    <dbReference type="NCBI Taxonomy" id="336407"/>
    <lineage>
        <taxon>Bacteria</taxon>
        <taxon>Pseudomonadati</taxon>
        <taxon>Pseudomonadota</taxon>
        <taxon>Alphaproteobacteria</taxon>
        <taxon>Rickettsiales</taxon>
        <taxon>Rickettsiaceae</taxon>
        <taxon>Rickettsieae</taxon>
        <taxon>Rickettsia</taxon>
        <taxon>belli group</taxon>
    </lineage>
</organism>
<dbReference type="Gene3D" id="1.25.40.10">
    <property type="entry name" value="Tetratricopeptide repeat domain"/>
    <property type="match status" value="1"/>
</dbReference>
<feature type="repeat" description="TPR" evidence="1">
    <location>
        <begin position="635"/>
        <end position="668"/>
    </location>
</feature>
<feature type="region of interest" description="Disordered" evidence="2">
    <location>
        <begin position="788"/>
        <end position="810"/>
    </location>
</feature>
<feature type="compositionally biased region" description="Basic residues" evidence="2">
    <location>
        <begin position="1"/>
        <end position="12"/>
    </location>
</feature>
<dbReference type="EMBL" id="CP000087">
    <property type="protein sequence ID" value="ABE04111.1"/>
    <property type="molecule type" value="Genomic_DNA"/>
</dbReference>
<dbReference type="RefSeq" id="WP_011476726.1">
    <property type="nucleotide sequence ID" value="NC_007940.1"/>
</dbReference>
<gene>
    <name evidence="3" type="ordered locus">RBE_0030</name>
</gene>
<dbReference type="KEGG" id="rbe:RBE_0030"/>
<evidence type="ECO:0000313" key="4">
    <source>
        <dbReference type="Proteomes" id="UP000001951"/>
    </source>
</evidence>
<dbReference type="Proteomes" id="UP000001951">
    <property type="component" value="Chromosome"/>
</dbReference>
<dbReference type="PROSITE" id="PS50005">
    <property type="entry name" value="TPR"/>
    <property type="match status" value="1"/>
</dbReference>
<evidence type="ECO:0000256" key="1">
    <source>
        <dbReference type="PROSITE-ProRule" id="PRU00339"/>
    </source>
</evidence>
<dbReference type="OrthoDB" id="10020859at2"/>
<evidence type="ECO:0000256" key="2">
    <source>
        <dbReference type="SAM" id="MobiDB-lite"/>
    </source>
</evidence>
<dbReference type="InterPro" id="IPR011990">
    <property type="entry name" value="TPR-like_helical_dom_sf"/>
</dbReference>
<dbReference type="InterPro" id="IPR019734">
    <property type="entry name" value="TPR_rpt"/>
</dbReference>
<reference evidence="3 4" key="1">
    <citation type="journal article" date="2006" name="PLoS Genet.">
        <title>Genome sequence of Rickettsia bellii illuminates the role of amoebae in gene exchanges between intracellular pathogens.</title>
        <authorList>
            <person name="Ogata H."/>
            <person name="La Scola B."/>
            <person name="Audic S."/>
            <person name="Renesto P."/>
            <person name="Blanc G."/>
            <person name="Robert C."/>
            <person name="Fournier P.-E."/>
            <person name="Claverie J.-M."/>
            <person name="Raoult D."/>
        </authorList>
    </citation>
    <scope>NUCLEOTIDE SEQUENCE [LARGE SCALE GENOMIC DNA]</scope>
    <source>
        <strain evidence="3 4">RML369-C</strain>
    </source>
</reference>
<accession>Q1RKK3</accession>
<name>Q1RKK3_RICBR</name>
<dbReference type="SUPFAM" id="SSF81901">
    <property type="entry name" value="HCP-like"/>
    <property type="match status" value="1"/>
</dbReference>